<dbReference type="PRINTS" id="PR01262">
    <property type="entry name" value="INNEXIN"/>
</dbReference>
<keyword evidence="7 9" id="KW-0472">Membrane</keyword>
<dbReference type="PANTHER" id="PTHR11893:SF36">
    <property type="entry name" value="INNEXIN-5"/>
    <property type="match status" value="1"/>
</dbReference>
<evidence type="ECO:0000256" key="2">
    <source>
        <dbReference type="ARBA" id="ARBA00022448"/>
    </source>
</evidence>
<protein>
    <recommendedName>
        <fullName evidence="9">Innexin</fullName>
    </recommendedName>
</protein>
<dbReference type="EMBL" id="JQ231014">
    <property type="protein sequence ID" value="AFC34069.1"/>
    <property type="molecule type" value="mRNA"/>
</dbReference>
<accession>H9C4Q8</accession>
<keyword evidence="3" id="KW-1003">Cell membrane</keyword>
<dbReference type="InterPro" id="IPR000990">
    <property type="entry name" value="Innexin"/>
</dbReference>
<keyword evidence="5 9" id="KW-1133">Transmembrane helix</keyword>
<comment type="subcellular location">
    <subcellularLocation>
        <location evidence="1 9">Cell membrane</location>
        <topology evidence="1 9">Multi-pass membrane protein</topology>
    </subcellularLocation>
</comment>
<reference evidence="10" key="1">
    <citation type="journal article" date="2012" name="Dev. Genes Evol.">
        <title>The medicinal leech genome encodes 21 innexin genes: different combinations are expressed by identified central neurons.</title>
        <authorList>
            <person name="Kandarian B."/>
            <person name="Sethi J."/>
            <person name="Wu A."/>
            <person name="Baker M."/>
            <person name="Yazdani N."/>
            <person name="Kym E."/>
            <person name="Sanchez A."/>
            <person name="Edsall L."/>
            <person name="Gaasterland T."/>
            <person name="Macagno E."/>
        </authorList>
    </citation>
    <scope>NUCLEOTIDE SEQUENCE</scope>
</reference>
<dbReference type="GO" id="GO:0034220">
    <property type="term" value="P:monoatomic ion transmembrane transport"/>
    <property type="evidence" value="ECO:0007669"/>
    <property type="project" value="UniProtKB-KW"/>
</dbReference>
<dbReference type="AlphaFoldDB" id="H9C4Q8"/>
<name>H9C4Q8_9ANNE</name>
<organism evidence="10">
    <name type="scientific">Hirudo verbana</name>
    <dbReference type="NCBI Taxonomy" id="311461"/>
    <lineage>
        <taxon>Eukaryota</taxon>
        <taxon>Metazoa</taxon>
        <taxon>Spiralia</taxon>
        <taxon>Lophotrochozoa</taxon>
        <taxon>Annelida</taxon>
        <taxon>Clitellata</taxon>
        <taxon>Hirudinea</taxon>
        <taxon>Hirudinida</taxon>
        <taxon>Hirudiniformes</taxon>
        <taxon>Hirudinidae</taxon>
        <taxon>Hirudo</taxon>
    </lineage>
</organism>
<dbReference type="GO" id="GO:0005921">
    <property type="term" value="C:gap junction"/>
    <property type="evidence" value="ECO:0007669"/>
    <property type="project" value="UniProtKB-UniRule"/>
</dbReference>
<keyword evidence="8 9" id="KW-0407">Ion channel</keyword>
<dbReference type="GO" id="GO:0005886">
    <property type="term" value="C:plasma membrane"/>
    <property type="evidence" value="ECO:0007669"/>
    <property type="project" value="UniProtKB-SubCell"/>
</dbReference>
<evidence type="ECO:0000256" key="9">
    <source>
        <dbReference type="RuleBase" id="RU010713"/>
    </source>
</evidence>
<feature type="transmembrane region" description="Helical" evidence="9">
    <location>
        <begin position="102"/>
        <end position="120"/>
    </location>
</feature>
<gene>
    <name evidence="9" type="primary">inx</name>
</gene>
<comment type="similarity">
    <text evidence="9">Belongs to the pannexin family.</text>
</comment>
<evidence type="ECO:0000256" key="1">
    <source>
        <dbReference type="ARBA" id="ARBA00004651"/>
    </source>
</evidence>
<evidence type="ECO:0000256" key="7">
    <source>
        <dbReference type="ARBA" id="ARBA00023136"/>
    </source>
</evidence>
<keyword evidence="4 9" id="KW-0812">Transmembrane</keyword>
<proteinExistence type="evidence at transcript level"/>
<dbReference type="PROSITE" id="PS51013">
    <property type="entry name" value="PANNEXIN"/>
    <property type="match status" value="1"/>
</dbReference>
<evidence type="ECO:0000256" key="8">
    <source>
        <dbReference type="ARBA" id="ARBA00023303"/>
    </source>
</evidence>
<dbReference type="PANTHER" id="PTHR11893">
    <property type="entry name" value="INNEXIN"/>
    <property type="match status" value="1"/>
</dbReference>
<keyword evidence="6 9" id="KW-0406">Ion transport</keyword>
<comment type="function">
    <text evidence="9">Structural component of the gap junctions.</text>
</comment>
<dbReference type="Pfam" id="PF00876">
    <property type="entry name" value="Innexin"/>
    <property type="match status" value="1"/>
</dbReference>
<comment type="caution">
    <text evidence="9">Lacks conserved residue(s) required for the propagation of feature annotation.</text>
</comment>
<keyword evidence="2 9" id="KW-0813">Transport</keyword>
<sequence>MDKLFDIFGGVSQTKLGGGDSFTDQLSCKYTVYILSLVVILSTTRVFIDEPISCYCPTHFTDNQVEYTKKTCWVMNTQYIEAHEAPRNDPSRKDSAEKLVTYYQWIPLFLTLQAILFYTPRFIWKRLNKKSGIAVNNITDGSIDCLRKGDSEESQKTITFLAQYMERFLGWQKQKLDNNFKGKNKLCHLRSTLRGNYLVVVYLAIKALYIANVIGQIFLLNAFLGNDFHMYGIDVVSRLIRRLPWRISYRFPRITRCNLPIRVVDTVHTHKIQCVLPMNLFYEIIFIFIWFWFVFVAAATVGSFIFWLVNSIRMSVQESYIKQRLLVMEKITKDQREEVKTFVGDYLKRDGCFVLRMAAKNSSDLIASELICELWDKYRASCKMDERNTKNSRLSLSFEEKNSTLRRREEAAMAAIDPKY</sequence>
<feature type="transmembrane region" description="Helical" evidence="9">
    <location>
        <begin position="284"/>
        <end position="309"/>
    </location>
</feature>
<evidence type="ECO:0000256" key="3">
    <source>
        <dbReference type="ARBA" id="ARBA00022475"/>
    </source>
</evidence>
<evidence type="ECO:0000256" key="6">
    <source>
        <dbReference type="ARBA" id="ARBA00023065"/>
    </source>
</evidence>
<evidence type="ECO:0000313" key="10">
    <source>
        <dbReference type="EMBL" id="AFC34069.1"/>
    </source>
</evidence>
<evidence type="ECO:0000256" key="4">
    <source>
        <dbReference type="ARBA" id="ARBA00022692"/>
    </source>
</evidence>
<feature type="transmembrane region" description="Helical" evidence="9">
    <location>
        <begin position="199"/>
        <end position="224"/>
    </location>
</feature>
<evidence type="ECO:0000256" key="5">
    <source>
        <dbReference type="ARBA" id="ARBA00022989"/>
    </source>
</evidence>